<dbReference type="RefSeq" id="WP_092749931.1">
    <property type="nucleotide sequence ID" value="NZ_FMYL01000014.1"/>
</dbReference>
<keyword evidence="6" id="KW-0234">DNA repair</keyword>
<comment type="similarity">
    <text evidence="6">Belongs to the RecF family.</text>
</comment>
<keyword evidence="6" id="KW-0742">SOS response</keyword>
<comment type="function">
    <text evidence="6">The RecF protein is involved in DNA metabolism; it is required for DNA replication and normal SOS inducibility. RecF binds preferentially to single-stranded, linear DNA. It also seems to bind ATP.</text>
</comment>
<dbReference type="STRING" id="1219383.SAMN05421733_11418"/>
<dbReference type="NCBIfam" id="TIGR00611">
    <property type="entry name" value="recf"/>
    <property type="match status" value="1"/>
</dbReference>
<protein>
    <recommendedName>
        <fullName evidence="6">DNA replication and repair protein RecF</fullName>
    </recommendedName>
</protein>
<dbReference type="Gene3D" id="3.40.50.300">
    <property type="entry name" value="P-loop containing nucleotide triphosphate hydrolases"/>
    <property type="match status" value="1"/>
</dbReference>
<dbReference type="GO" id="GO:0005737">
    <property type="term" value="C:cytoplasm"/>
    <property type="evidence" value="ECO:0007669"/>
    <property type="project" value="UniProtKB-SubCell"/>
</dbReference>
<dbReference type="OrthoDB" id="9803889at2"/>
<keyword evidence="5 6" id="KW-0238">DNA-binding</keyword>
<organism evidence="8 9">
    <name type="scientific">Acinetobacter boissieri</name>
    <dbReference type="NCBI Taxonomy" id="1219383"/>
    <lineage>
        <taxon>Bacteria</taxon>
        <taxon>Pseudomonadati</taxon>
        <taxon>Pseudomonadota</taxon>
        <taxon>Gammaproteobacteria</taxon>
        <taxon>Moraxellales</taxon>
        <taxon>Moraxellaceae</taxon>
        <taxon>Acinetobacter</taxon>
    </lineage>
</organism>
<evidence type="ECO:0000256" key="4">
    <source>
        <dbReference type="ARBA" id="ARBA00022840"/>
    </source>
</evidence>
<dbReference type="AlphaFoldDB" id="A0A1G6K3G5"/>
<dbReference type="InterPro" id="IPR042174">
    <property type="entry name" value="RecF_2"/>
</dbReference>
<dbReference type="GO" id="GO:0006260">
    <property type="term" value="P:DNA replication"/>
    <property type="evidence" value="ECO:0007669"/>
    <property type="project" value="UniProtKB-UniRule"/>
</dbReference>
<dbReference type="Proteomes" id="UP000242501">
    <property type="component" value="Unassembled WGS sequence"/>
</dbReference>
<evidence type="ECO:0000256" key="5">
    <source>
        <dbReference type="ARBA" id="ARBA00023125"/>
    </source>
</evidence>
<dbReference type="SUPFAM" id="SSF52540">
    <property type="entry name" value="P-loop containing nucleoside triphosphate hydrolases"/>
    <property type="match status" value="1"/>
</dbReference>
<evidence type="ECO:0000256" key="3">
    <source>
        <dbReference type="ARBA" id="ARBA00022741"/>
    </source>
</evidence>
<dbReference type="Gene3D" id="1.20.1050.90">
    <property type="entry name" value="RecF/RecN/SMC, N-terminal domain"/>
    <property type="match status" value="1"/>
</dbReference>
<dbReference type="GO" id="GO:0006302">
    <property type="term" value="P:double-strand break repair"/>
    <property type="evidence" value="ECO:0007669"/>
    <property type="project" value="TreeGrafter"/>
</dbReference>
<keyword evidence="2 6" id="KW-0235">DNA replication</keyword>
<proteinExistence type="inferred from homology"/>
<dbReference type="GO" id="GO:0000731">
    <property type="term" value="P:DNA synthesis involved in DNA repair"/>
    <property type="evidence" value="ECO:0007669"/>
    <property type="project" value="TreeGrafter"/>
</dbReference>
<dbReference type="PANTHER" id="PTHR32182:SF0">
    <property type="entry name" value="DNA REPLICATION AND REPAIR PROTEIN RECF"/>
    <property type="match status" value="1"/>
</dbReference>
<dbReference type="InterPro" id="IPR003395">
    <property type="entry name" value="RecF/RecN/SMC_N"/>
</dbReference>
<evidence type="ECO:0000256" key="1">
    <source>
        <dbReference type="ARBA" id="ARBA00022490"/>
    </source>
</evidence>
<dbReference type="PANTHER" id="PTHR32182">
    <property type="entry name" value="DNA REPLICATION AND REPAIR PROTEIN RECF"/>
    <property type="match status" value="1"/>
</dbReference>
<keyword evidence="4 6" id="KW-0067">ATP-binding</keyword>
<dbReference type="Pfam" id="PF02463">
    <property type="entry name" value="SMC_N"/>
    <property type="match status" value="1"/>
</dbReference>
<reference evidence="9" key="1">
    <citation type="submission" date="2016-09" db="EMBL/GenBank/DDBJ databases">
        <authorList>
            <person name="Varghese N."/>
            <person name="Submissions S."/>
        </authorList>
    </citation>
    <scope>NUCLEOTIDE SEQUENCE [LARGE SCALE GENOMIC DNA]</scope>
    <source>
        <strain evidence="9">ANC 4422</strain>
    </source>
</reference>
<dbReference type="InterPro" id="IPR027417">
    <property type="entry name" value="P-loop_NTPase"/>
</dbReference>
<dbReference type="EMBL" id="FMYL01000014">
    <property type="protein sequence ID" value="SDC25483.1"/>
    <property type="molecule type" value="Genomic_DNA"/>
</dbReference>
<name>A0A1G6K3G5_9GAMM</name>
<accession>A0A1G6K3G5</accession>
<sequence>MYLERLHIEKIRNLETVVMKNLQPFTVLYGVNGSGKTSVLEAIHILATGRSFRTYTPKNYIQHHAPHAIIFAQMQSDKIGIQKFASGEQLIKINGDRVATQGQLAQLLPLQHIDPLTTDIIDHGAKPRRELLDWLMFHVEPSFYQIWLHYTRTLKQRNSMLKQHKKLSIEQIQPWNSLLAEYGEQLHLQRLAVFMQWKVFFEQEVKKLLPDLVLNLDYIAGFQTEVGLAQSLEHHHHKDCERRYTEYGPHRADLKIKTDHGDAADMLSRGQKKLLIVALKLSQIAMLHTSEKETVVLLDDVTAELDCAAQQRLLARLHTLGSQVFLTTLDDAIVKQHLHDLCISYQIFNVHAGIVQMQSSTPSEHK</sequence>
<evidence type="ECO:0000259" key="7">
    <source>
        <dbReference type="Pfam" id="PF02463"/>
    </source>
</evidence>
<dbReference type="GO" id="GO:0003697">
    <property type="term" value="F:single-stranded DNA binding"/>
    <property type="evidence" value="ECO:0007669"/>
    <property type="project" value="UniProtKB-UniRule"/>
</dbReference>
<evidence type="ECO:0000256" key="2">
    <source>
        <dbReference type="ARBA" id="ARBA00022705"/>
    </source>
</evidence>
<keyword evidence="3 6" id="KW-0547">Nucleotide-binding</keyword>
<dbReference type="InterPro" id="IPR001238">
    <property type="entry name" value="DNA-binding_RecF"/>
</dbReference>
<keyword evidence="6" id="KW-0227">DNA damage</keyword>
<feature type="binding site" evidence="6">
    <location>
        <begin position="30"/>
        <end position="37"/>
    </location>
    <ligand>
        <name>ATP</name>
        <dbReference type="ChEBI" id="CHEBI:30616"/>
    </ligand>
</feature>
<keyword evidence="1 6" id="KW-0963">Cytoplasm</keyword>
<dbReference type="HAMAP" id="MF_00365">
    <property type="entry name" value="RecF"/>
    <property type="match status" value="1"/>
</dbReference>
<evidence type="ECO:0000256" key="6">
    <source>
        <dbReference type="HAMAP-Rule" id="MF_00365"/>
    </source>
</evidence>
<dbReference type="GO" id="GO:0005524">
    <property type="term" value="F:ATP binding"/>
    <property type="evidence" value="ECO:0007669"/>
    <property type="project" value="UniProtKB-UniRule"/>
</dbReference>
<feature type="domain" description="RecF/RecN/SMC N-terminal" evidence="7">
    <location>
        <begin position="2"/>
        <end position="337"/>
    </location>
</feature>
<gene>
    <name evidence="6" type="primary">recF</name>
    <name evidence="8" type="ORF">SAMN05421733_11418</name>
</gene>
<dbReference type="GO" id="GO:0009432">
    <property type="term" value="P:SOS response"/>
    <property type="evidence" value="ECO:0007669"/>
    <property type="project" value="UniProtKB-UniRule"/>
</dbReference>
<evidence type="ECO:0000313" key="8">
    <source>
        <dbReference type="EMBL" id="SDC25483.1"/>
    </source>
</evidence>
<evidence type="ECO:0000313" key="9">
    <source>
        <dbReference type="Proteomes" id="UP000242501"/>
    </source>
</evidence>
<keyword evidence="9" id="KW-1185">Reference proteome</keyword>
<comment type="subcellular location">
    <subcellularLocation>
        <location evidence="6">Cytoplasm</location>
    </subcellularLocation>
</comment>